<reference evidence="1 2" key="1">
    <citation type="submission" date="2017-10" db="EMBL/GenBank/DDBJ databases">
        <title>Bifidobacterium genomics.</title>
        <authorList>
            <person name="Lugli G.A."/>
            <person name="Milani C."/>
            <person name="Mancabelli L."/>
        </authorList>
    </citation>
    <scope>NUCLEOTIDE SEQUENCE [LARGE SCALE GENOMIC DNA]</scope>
    <source>
        <strain evidence="1 2">1747B</strain>
    </source>
</reference>
<dbReference type="RefSeq" id="WP_101431136.1">
    <property type="nucleotide sequence ID" value="NZ_PCHA01000037.1"/>
</dbReference>
<evidence type="ECO:0000313" key="2">
    <source>
        <dbReference type="Proteomes" id="UP000233722"/>
    </source>
</evidence>
<protein>
    <submittedName>
        <fullName evidence="1">Uncharacterized protein</fullName>
    </submittedName>
</protein>
<comment type="caution">
    <text evidence="1">The sequence shown here is derived from an EMBL/GenBank/DDBJ whole genome shotgun (WGS) entry which is preliminary data.</text>
</comment>
<dbReference type="Proteomes" id="UP000233722">
    <property type="component" value="Unassembled WGS sequence"/>
</dbReference>
<sequence>MPRPLELTTVMPDCGEKIRATLVEDSDGYVIRTKNWRLHVNRDMSVRSALSAMNVAHILTEHRP</sequence>
<name>A0A2N3QNI1_9BIFI</name>
<dbReference type="AlphaFoldDB" id="A0A2N3QNI1"/>
<dbReference type="EMBL" id="PCHA01000037">
    <property type="protein sequence ID" value="PKU93223.1"/>
    <property type="molecule type" value="Genomic_DNA"/>
</dbReference>
<proteinExistence type="predicted"/>
<accession>A0A2N3QNI1</accession>
<organism evidence="1 2">
    <name type="scientific">Bifidobacterium pseudolongum subsp. globosum</name>
    <dbReference type="NCBI Taxonomy" id="1690"/>
    <lineage>
        <taxon>Bacteria</taxon>
        <taxon>Bacillati</taxon>
        <taxon>Actinomycetota</taxon>
        <taxon>Actinomycetes</taxon>
        <taxon>Bifidobacteriales</taxon>
        <taxon>Bifidobacteriaceae</taxon>
        <taxon>Bifidobacterium</taxon>
    </lineage>
</organism>
<evidence type="ECO:0000313" key="1">
    <source>
        <dbReference type="EMBL" id="PKU93223.1"/>
    </source>
</evidence>
<gene>
    <name evidence="1" type="ORF">CQR45_1753</name>
</gene>